<proteinExistence type="predicted"/>
<dbReference type="Proteomes" id="UP000095390">
    <property type="component" value="Unassembled WGS sequence"/>
</dbReference>
<evidence type="ECO:0000313" key="5">
    <source>
        <dbReference type="Proteomes" id="UP000095390"/>
    </source>
</evidence>
<dbReference type="InterPro" id="IPR003343">
    <property type="entry name" value="Big_2"/>
</dbReference>
<dbReference type="InterPro" id="IPR008964">
    <property type="entry name" value="Invasin/intimin_cell_adhesion"/>
</dbReference>
<organism evidence="4 5">
    <name type="scientific">Anaerobutyricum hallii</name>
    <dbReference type="NCBI Taxonomy" id="39488"/>
    <lineage>
        <taxon>Bacteria</taxon>
        <taxon>Bacillati</taxon>
        <taxon>Bacillota</taxon>
        <taxon>Clostridia</taxon>
        <taxon>Lachnospirales</taxon>
        <taxon>Lachnospiraceae</taxon>
        <taxon>Anaerobutyricum</taxon>
    </lineage>
</organism>
<name>A0A173RUI9_9FIRM</name>
<dbReference type="Gene3D" id="2.60.40.1080">
    <property type="match status" value="1"/>
</dbReference>
<dbReference type="SUPFAM" id="SSF49373">
    <property type="entry name" value="Invasin/intimin cell-adhesion fragments"/>
    <property type="match status" value="1"/>
</dbReference>
<evidence type="ECO:0000256" key="1">
    <source>
        <dbReference type="SAM" id="MobiDB-lite"/>
    </source>
</evidence>
<keyword evidence="2" id="KW-0732">Signal</keyword>
<dbReference type="AlphaFoldDB" id="A0A173RUI9"/>
<dbReference type="EMBL" id="CYYC01000003">
    <property type="protein sequence ID" value="CUM81660.1"/>
    <property type="molecule type" value="Genomic_DNA"/>
</dbReference>
<dbReference type="RefSeq" id="WP_055182196.1">
    <property type="nucleotide sequence ID" value="NZ_CATZPD010000018.1"/>
</dbReference>
<feature type="region of interest" description="Disordered" evidence="1">
    <location>
        <begin position="238"/>
        <end position="263"/>
    </location>
</feature>
<feature type="domain" description="BIG2" evidence="3">
    <location>
        <begin position="265"/>
        <end position="341"/>
    </location>
</feature>
<gene>
    <name evidence="4" type="ORF">ERS852578_00434</name>
</gene>
<evidence type="ECO:0000256" key="2">
    <source>
        <dbReference type="SAM" id="SignalP"/>
    </source>
</evidence>
<dbReference type="OrthoDB" id="7820733at2"/>
<protein>
    <submittedName>
        <fullName evidence="4">Bacterial Ig-like domain (Group 2)</fullName>
    </submittedName>
</protein>
<dbReference type="Pfam" id="PF07550">
    <property type="entry name" value="Shr-like_HID"/>
    <property type="match status" value="1"/>
</dbReference>
<dbReference type="SMART" id="SM00635">
    <property type="entry name" value="BID_2"/>
    <property type="match status" value="1"/>
</dbReference>
<reference evidence="4 5" key="1">
    <citation type="submission" date="2015-09" db="EMBL/GenBank/DDBJ databases">
        <authorList>
            <consortium name="Pathogen Informatics"/>
        </authorList>
    </citation>
    <scope>NUCLEOTIDE SEQUENCE [LARGE SCALE GENOMIC DNA]</scope>
    <source>
        <strain evidence="4 5">2789STDY5834966</strain>
    </source>
</reference>
<sequence length="344" mass="37939">MRKISSFIMACAMCLSMTVVGTVAPQVAVQAEETAAVELKEAPTETPTLQKDLGYEWYFIQYSEYTANSENTKSWMEKITSIKVNDAEPYTKVDNTFFMKEDTFRANVNMVNITIGNKEFTKDTNKVVISAEGYKDLVLEVGKDYKKVAIHTNHTGGTATCTKKAVCDFCGEEYGECASHNYGDEYESDGTYHWKKCQNEGCDATTEKEAHKGGEATTTKRAVCEVCGAEYGDLKKEAPKPADKTTEGKKDDTKPAEKPDKKTVKAKKVVVNKKRIVLKKGKKVKLKVKLKPANATEKVTFKSSNKKVAKVTKNGVVKAVKKGKCKITVKTASGKKAVVKVTVK</sequence>
<evidence type="ECO:0000313" key="4">
    <source>
        <dbReference type="EMBL" id="CUM81660.1"/>
    </source>
</evidence>
<accession>A0A173RUI9</accession>
<evidence type="ECO:0000259" key="3">
    <source>
        <dbReference type="SMART" id="SM00635"/>
    </source>
</evidence>
<dbReference type="Pfam" id="PF02368">
    <property type="entry name" value="Big_2"/>
    <property type="match status" value="1"/>
</dbReference>
<dbReference type="InterPro" id="IPR011432">
    <property type="entry name" value="Shr-like_HID"/>
</dbReference>
<feature type="chain" id="PRO_5039076347" evidence="2">
    <location>
        <begin position="22"/>
        <end position="344"/>
    </location>
</feature>
<feature type="signal peptide" evidence="2">
    <location>
        <begin position="1"/>
        <end position="21"/>
    </location>
</feature>